<evidence type="ECO:0000259" key="5">
    <source>
        <dbReference type="PROSITE" id="PS51379"/>
    </source>
</evidence>
<dbReference type="PANTHER" id="PTHR24960">
    <property type="entry name" value="PHOTOSYSTEM I IRON-SULFUR CENTER-RELATED"/>
    <property type="match status" value="1"/>
</dbReference>
<dbReference type="EMBL" id="CP017258">
    <property type="protein sequence ID" value="AQW87224.1"/>
    <property type="molecule type" value="Genomic_DNA"/>
</dbReference>
<organism evidence="6 7">
    <name type="scientific">Campylobacter pinnipediorum subsp. caledonicus</name>
    <dbReference type="NCBI Taxonomy" id="1874362"/>
    <lineage>
        <taxon>Bacteria</taxon>
        <taxon>Pseudomonadati</taxon>
        <taxon>Campylobacterota</taxon>
        <taxon>Epsilonproteobacteria</taxon>
        <taxon>Campylobacterales</taxon>
        <taxon>Campylobacteraceae</taxon>
        <taxon>Campylobacter</taxon>
    </lineage>
</organism>
<dbReference type="Gene3D" id="3.30.70.20">
    <property type="match status" value="2"/>
</dbReference>
<feature type="domain" description="4Fe-4S ferredoxin-type" evidence="5">
    <location>
        <begin position="230"/>
        <end position="259"/>
    </location>
</feature>
<dbReference type="GO" id="GO:0051539">
    <property type="term" value="F:4 iron, 4 sulfur cluster binding"/>
    <property type="evidence" value="ECO:0007669"/>
    <property type="project" value="UniProtKB-KW"/>
</dbReference>
<keyword evidence="2" id="KW-0479">Metal-binding</keyword>
<evidence type="ECO:0000256" key="2">
    <source>
        <dbReference type="ARBA" id="ARBA00022723"/>
    </source>
</evidence>
<dbReference type="InterPro" id="IPR017900">
    <property type="entry name" value="4Fe4S_Fe_S_CS"/>
</dbReference>
<dbReference type="Proteomes" id="UP000190868">
    <property type="component" value="Chromosome"/>
</dbReference>
<protein>
    <submittedName>
        <fullName evidence="6">Putative iron-sulfur dicluster domain protein</fullName>
    </submittedName>
</protein>
<dbReference type="Pfam" id="PF13237">
    <property type="entry name" value="Fer4_10"/>
    <property type="match status" value="1"/>
</dbReference>
<feature type="domain" description="4Fe-4S ferredoxin-type" evidence="5">
    <location>
        <begin position="416"/>
        <end position="445"/>
    </location>
</feature>
<gene>
    <name evidence="6" type="ORF">CPIN18021_0381</name>
</gene>
<evidence type="ECO:0000313" key="6">
    <source>
        <dbReference type="EMBL" id="AQW87224.1"/>
    </source>
</evidence>
<dbReference type="Pfam" id="PF12838">
    <property type="entry name" value="Fer4_7"/>
    <property type="match status" value="1"/>
</dbReference>
<name>A0A1S6U641_9BACT</name>
<evidence type="ECO:0000256" key="3">
    <source>
        <dbReference type="ARBA" id="ARBA00023004"/>
    </source>
</evidence>
<dbReference type="AlphaFoldDB" id="A0A1S6U641"/>
<dbReference type="InterPro" id="IPR050157">
    <property type="entry name" value="PSI_iron-sulfur_center"/>
</dbReference>
<keyword evidence="7" id="KW-1185">Reference proteome</keyword>
<evidence type="ECO:0000256" key="4">
    <source>
        <dbReference type="ARBA" id="ARBA00023014"/>
    </source>
</evidence>
<proteinExistence type="predicted"/>
<keyword evidence="4" id="KW-0411">Iron-sulfur</keyword>
<reference evidence="7" key="1">
    <citation type="submission" date="2016-09" db="EMBL/GenBank/DDBJ databases">
        <title>Comparative genomics of the Campylobacter concisus group.</title>
        <authorList>
            <person name="Miller W.G."/>
            <person name="Yee E."/>
            <person name="Chapman M.H."/>
            <person name="Huynh S."/>
            <person name="Bono J.L."/>
            <person name="On S.L.W."/>
            <person name="StLeger J."/>
            <person name="Foster G."/>
            <person name="Parker C.T."/>
        </authorList>
    </citation>
    <scope>NUCLEOTIDE SEQUENCE [LARGE SCALE GENOMIC DNA]</scope>
    <source>
        <strain evidence="7">RM18021</strain>
    </source>
</reference>
<dbReference type="SUPFAM" id="SSF54862">
    <property type="entry name" value="4Fe-4S ferredoxins"/>
    <property type="match status" value="1"/>
</dbReference>
<feature type="domain" description="4Fe-4S ferredoxin-type" evidence="5">
    <location>
        <begin position="447"/>
        <end position="477"/>
    </location>
</feature>
<keyword evidence="1" id="KW-0004">4Fe-4S</keyword>
<sequence length="558" mass="62866">MMKEFGFYNAFDEPVVLNEEIEITDDTNSHFLISNSEKLKADIVANEINFYLKNTQDDTLNKAKNTLLLYEARANTFDLAKDIDYEKKVGKNVVIVSNSEKSQLADLLIKNEYKVIELTHFEVKFVFGAVGELSVIVLRDNDEFELDCDFFLVENARDYMLKQSGCIEISGKKDDEILAFLNSCSPNYSYKSYIHYDSSICQYHERRQEICGKCADICPTVAILKEDETKHLVFSHIDCVNCAECIAICPSGALDYSLMPRNAFLETTKLYKDKIPLVVANDSSLDELDIKLPVGVLPFGGWSEKFFSETHLLTLLQESGSSIIIYTKTRARALSSSAEIINQVYKIKFNKQAVYIAKNEKELKEALSQAGFIDGSYFSMSEYALAKREIFAKRLSFFVGDENLGEVYTDENIRYGKVQINQDSCTLCLSCVGACNVGALVADKNTNSIQFNPSVCTACGYCELSCAEKDTIKLTRGKIELKPSTFVYTQLAQDELFKCIECGKEFATKKAVEKIATIMTPKFANFPEKIKTLYCCSDCKAKVMIKAQIEANKELNAF</sequence>
<evidence type="ECO:0000256" key="1">
    <source>
        <dbReference type="ARBA" id="ARBA00022485"/>
    </source>
</evidence>
<dbReference type="PROSITE" id="PS51379">
    <property type="entry name" value="4FE4S_FER_2"/>
    <property type="match status" value="3"/>
</dbReference>
<dbReference type="PROSITE" id="PS00198">
    <property type="entry name" value="4FE4S_FER_1"/>
    <property type="match status" value="1"/>
</dbReference>
<dbReference type="InterPro" id="IPR017896">
    <property type="entry name" value="4Fe4S_Fe-S-bd"/>
</dbReference>
<dbReference type="GO" id="GO:0046872">
    <property type="term" value="F:metal ion binding"/>
    <property type="evidence" value="ECO:0007669"/>
    <property type="project" value="UniProtKB-KW"/>
</dbReference>
<keyword evidence="3" id="KW-0408">Iron</keyword>
<evidence type="ECO:0000313" key="7">
    <source>
        <dbReference type="Proteomes" id="UP000190868"/>
    </source>
</evidence>
<accession>A0A1S6U641</accession>
<dbReference type="PANTHER" id="PTHR24960:SF79">
    <property type="entry name" value="PHOTOSYSTEM I IRON-SULFUR CENTER"/>
    <property type="match status" value="1"/>
</dbReference>